<evidence type="ECO:0000256" key="8">
    <source>
        <dbReference type="ARBA" id="ARBA00022989"/>
    </source>
</evidence>
<evidence type="ECO:0000256" key="2">
    <source>
        <dbReference type="ARBA" id="ARBA00009140"/>
    </source>
</evidence>
<accession>A0AAD7XLZ6</accession>
<proteinExistence type="inferred from homology"/>
<comment type="catalytic activity">
    <reaction evidence="10">
        <text>[protein]-C-terminal S-[(2E,6E)-farnesyl]-L-cysteine + S-adenosyl-L-methionine = [protein]-C-terminal S-[(2E,6E)-farnesyl]-L-cysteine methyl ester + S-adenosyl-L-homocysteine</text>
        <dbReference type="Rhea" id="RHEA:21672"/>
        <dbReference type="Rhea" id="RHEA-COMP:12125"/>
        <dbReference type="Rhea" id="RHEA-COMP:12126"/>
        <dbReference type="ChEBI" id="CHEBI:57856"/>
        <dbReference type="ChEBI" id="CHEBI:59789"/>
        <dbReference type="ChEBI" id="CHEBI:90510"/>
        <dbReference type="ChEBI" id="CHEBI:90511"/>
        <dbReference type="EC" id="2.1.1.100"/>
    </reaction>
</comment>
<organism evidence="11 12">
    <name type="scientific">Chrysophaeum taylorii</name>
    <dbReference type="NCBI Taxonomy" id="2483200"/>
    <lineage>
        <taxon>Eukaryota</taxon>
        <taxon>Sar</taxon>
        <taxon>Stramenopiles</taxon>
        <taxon>Ochrophyta</taxon>
        <taxon>Pelagophyceae</taxon>
        <taxon>Pelagomonadales</taxon>
        <taxon>Pelagomonadaceae</taxon>
        <taxon>Chrysophaeum</taxon>
    </lineage>
</organism>
<keyword evidence="8 10" id="KW-1133">Transmembrane helix</keyword>
<feature type="transmembrane region" description="Helical" evidence="10">
    <location>
        <begin position="109"/>
        <end position="130"/>
    </location>
</feature>
<dbReference type="PANTHER" id="PTHR12714">
    <property type="entry name" value="PROTEIN-S ISOPRENYLCYSTEINE O-METHYLTRANSFERASE"/>
    <property type="match status" value="1"/>
</dbReference>
<dbReference type="GO" id="GO:0032259">
    <property type="term" value="P:methylation"/>
    <property type="evidence" value="ECO:0007669"/>
    <property type="project" value="UniProtKB-KW"/>
</dbReference>
<evidence type="ECO:0000256" key="5">
    <source>
        <dbReference type="ARBA" id="ARBA00022679"/>
    </source>
</evidence>
<dbReference type="PROSITE" id="PS51564">
    <property type="entry name" value="SAM_ICMT"/>
    <property type="match status" value="1"/>
</dbReference>
<name>A0AAD7XLZ6_9STRA</name>
<keyword evidence="4 10" id="KW-0489">Methyltransferase</keyword>
<feature type="transmembrane region" description="Helical" evidence="10">
    <location>
        <begin position="48"/>
        <end position="69"/>
    </location>
</feature>
<comment type="similarity">
    <text evidence="2 10">Belongs to the class VI-like SAM-binding methyltransferase superfamily. Isoprenylcysteine carboxyl methyltransferase family.</text>
</comment>
<evidence type="ECO:0000313" key="12">
    <source>
        <dbReference type="Proteomes" id="UP001230188"/>
    </source>
</evidence>
<dbReference type="PANTHER" id="PTHR12714:SF9">
    <property type="entry name" value="PROTEIN-S-ISOPRENYLCYSTEINE O-METHYLTRANSFERASE"/>
    <property type="match status" value="1"/>
</dbReference>
<comment type="subcellular location">
    <subcellularLocation>
        <location evidence="10">Endoplasmic reticulum membrane</location>
        <topology evidence="10">Multi-pass membrane protein</topology>
    </subcellularLocation>
    <subcellularLocation>
        <location evidence="1">Membrane</location>
        <topology evidence="1">Multi-pass membrane protein</topology>
    </subcellularLocation>
</comment>
<keyword evidence="12" id="KW-1185">Reference proteome</keyword>
<evidence type="ECO:0000256" key="9">
    <source>
        <dbReference type="ARBA" id="ARBA00023136"/>
    </source>
</evidence>
<keyword evidence="6 10" id="KW-0949">S-adenosyl-L-methionine</keyword>
<feature type="transmembrane region" description="Helical" evidence="10">
    <location>
        <begin position="177"/>
        <end position="196"/>
    </location>
</feature>
<evidence type="ECO:0000256" key="4">
    <source>
        <dbReference type="ARBA" id="ARBA00022603"/>
    </source>
</evidence>
<gene>
    <name evidence="11" type="ORF">CTAYLR_005644</name>
</gene>
<dbReference type="Gene3D" id="1.20.120.1630">
    <property type="match status" value="1"/>
</dbReference>
<comment type="caution">
    <text evidence="11">The sequence shown here is derived from an EMBL/GenBank/DDBJ whole genome shotgun (WGS) entry which is preliminary data.</text>
</comment>
<dbReference type="GO" id="GO:0005789">
    <property type="term" value="C:endoplasmic reticulum membrane"/>
    <property type="evidence" value="ECO:0007669"/>
    <property type="project" value="UniProtKB-SubCell"/>
</dbReference>
<evidence type="ECO:0000256" key="6">
    <source>
        <dbReference type="ARBA" id="ARBA00022691"/>
    </source>
</evidence>
<evidence type="ECO:0000256" key="3">
    <source>
        <dbReference type="ARBA" id="ARBA00012151"/>
    </source>
</evidence>
<evidence type="ECO:0000256" key="10">
    <source>
        <dbReference type="RuleBase" id="RU362022"/>
    </source>
</evidence>
<dbReference type="Pfam" id="PF04140">
    <property type="entry name" value="ICMT"/>
    <property type="match status" value="1"/>
</dbReference>
<keyword evidence="5" id="KW-0808">Transferase</keyword>
<feature type="transmembrane region" description="Helical" evidence="10">
    <location>
        <begin position="151"/>
        <end position="171"/>
    </location>
</feature>
<keyword evidence="7 10" id="KW-0812">Transmembrane</keyword>
<dbReference type="GO" id="GO:0004671">
    <property type="term" value="F:protein C-terminal S-isoprenylcysteine carboxyl O-methyltransferase activity"/>
    <property type="evidence" value="ECO:0007669"/>
    <property type="project" value="UniProtKB-EC"/>
</dbReference>
<dbReference type="AlphaFoldDB" id="A0AAD7XLZ6"/>
<keyword evidence="9 10" id="KW-0472">Membrane</keyword>
<feature type="transmembrane region" description="Helical" evidence="10">
    <location>
        <begin position="15"/>
        <end position="36"/>
    </location>
</feature>
<sequence length="234" mass="26098">MSDNGRQDPFGDKHGLGRVAVTALCLGLVCGAHLVILVESSSRRTTAWALYVVVVCSFHFLEFLSTALYKWRDLSFDSFLVNHSTAYSAALAAGVGEFWVEVPFFSPSIPAIVAGLAIVLAGQTLRFVAMATAREHFAHRIMTRRDASHRLVTHGVYAFLRHPAYTGWFWWSIGTQILLANPVCTLAYAWASWAFFNDRIPFEEATLASFYPDEYPAYARATWVAIPFIASEYS</sequence>
<evidence type="ECO:0000313" key="11">
    <source>
        <dbReference type="EMBL" id="KAJ8610671.1"/>
    </source>
</evidence>
<dbReference type="InterPro" id="IPR007269">
    <property type="entry name" value="ICMT_MeTrfase"/>
</dbReference>
<evidence type="ECO:0000256" key="7">
    <source>
        <dbReference type="ARBA" id="ARBA00022692"/>
    </source>
</evidence>
<evidence type="ECO:0000256" key="1">
    <source>
        <dbReference type="ARBA" id="ARBA00004141"/>
    </source>
</evidence>
<dbReference type="Proteomes" id="UP001230188">
    <property type="component" value="Unassembled WGS sequence"/>
</dbReference>
<keyword evidence="10" id="KW-0256">Endoplasmic reticulum</keyword>
<reference evidence="11" key="1">
    <citation type="submission" date="2023-01" db="EMBL/GenBank/DDBJ databases">
        <title>Metagenome sequencing of chrysophaentin producing Chrysophaeum taylorii.</title>
        <authorList>
            <person name="Davison J."/>
            <person name="Bewley C."/>
        </authorList>
    </citation>
    <scope>NUCLEOTIDE SEQUENCE</scope>
    <source>
        <strain evidence="11">NIES-1699</strain>
    </source>
</reference>
<dbReference type="InterPro" id="IPR025770">
    <property type="entry name" value="PPMT_MeTrfase"/>
</dbReference>
<protein>
    <recommendedName>
        <fullName evidence="3 10">Protein-S-isoprenylcysteine O-methyltransferase</fullName>
        <ecNumber evidence="3 10">2.1.1.100</ecNumber>
    </recommendedName>
</protein>
<dbReference type="EC" id="2.1.1.100" evidence="3 10"/>
<dbReference type="EMBL" id="JAQMWT010000096">
    <property type="protein sequence ID" value="KAJ8610671.1"/>
    <property type="molecule type" value="Genomic_DNA"/>
</dbReference>